<evidence type="ECO:0000259" key="9">
    <source>
        <dbReference type="PROSITE" id="PS50128"/>
    </source>
</evidence>
<keyword evidence="4" id="KW-0677">Repeat</keyword>
<feature type="compositionally biased region" description="Basic and acidic residues" evidence="7">
    <location>
        <begin position="639"/>
        <end position="649"/>
    </location>
</feature>
<dbReference type="InterPro" id="IPR000626">
    <property type="entry name" value="Ubiquitin-like_dom"/>
</dbReference>
<feature type="compositionally biased region" description="Basic and acidic residues" evidence="7">
    <location>
        <begin position="83"/>
        <end position="109"/>
    </location>
</feature>
<dbReference type="PROSITE" id="PS50053">
    <property type="entry name" value="UBIQUITIN_2"/>
    <property type="match status" value="1"/>
</dbReference>
<dbReference type="InterPro" id="IPR035563">
    <property type="entry name" value="SF3As1_ubi"/>
</dbReference>
<comment type="caution">
    <text evidence="10">The sequence shown here is derived from an EMBL/GenBank/DDBJ whole genome shotgun (WGS) entry which is preliminary data.</text>
</comment>
<dbReference type="GO" id="GO:0000381">
    <property type="term" value="P:regulation of alternative mRNA splicing, via spliceosome"/>
    <property type="evidence" value="ECO:0007669"/>
    <property type="project" value="TreeGrafter"/>
</dbReference>
<name>A0A9W8DRI8_9FUNG</name>
<evidence type="ECO:0000256" key="4">
    <source>
        <dbReference type="ARBA" id="ARBA00022737"/>
    </source>
</evidence>
<feature type="region of interest" description="Disordered" evidence="7">
    <location>
        <begin position="539"/>
        <end position="566"/>
    </location>
</feature>
<organism evidence="10 11">
    <name type="scientific">Mycoemilia scoparia</name>
    <dbReference type="NCBI Taxonomy" id="417184"/>
    <lineage>
        <taxon>Eukaryota</taxon>
        <taxon>Fungi</taxon>
        <taxon>Fungi incertae sedis</taxon>
        <taxon>Zoopagomycota</taxon>
        <taxon>Kickxellomycotina</taxon>
        <taxon>Kickxellomycetes</taxon>
        <taxon>Kickxellales</taxon>
        <taxon>Kickxellaceae</taxon>
        <taxon>Mycoemilia</taxon>
    </lineage>
</organism>
<evidence type="ECO:0000313" key="10">
    <source>
        <dbReference type="EMBL" id="KAJ1915668.1"/>
    </source>
</evidence>
<dbReference type="InterPro" id="IPR029071">
    <property type="entry name" value="Ubiquitin-like_domsf"/>
</dbReference>
<feature type="region of interest" description="Disordered" evidence="7">
    <location>
        <begin position="1"/>
        <end position="20"/>
    </location>
</feature>
<dbReference type="SMART" id="SM00648">
    <property type="entry name" value="SWAP"/>
    <property type="match status" value="2"/>
</dbReference>
<feature type="domain" description="Ubiquitin-like" evidence="8">
    <location>
        <begin position="666"/>
        <end position="762"/>
    </location>
</feature>
<dbReference type="EMBL" id="JANBPU010000136">
    <property type="protein sequence ID" value="KAJ1915668.1"/>
    <property type="molecule type" value="Genomic_DNA"/>
</dbReference>
<gene>
    <name evidence="10" type="primary">PRP21</name>
    <name evidence="10" type="ORF">H4219_004198</name>
</gene>
<dbReference type="Gene3D" id="1.10.10.790">
    <property type="entry name" value="Surp module"/>
    <property type="match status" value="2"/>
</dbReference>
<feature type="compositionally biased region" description="Polar residues" evidence="7">
    <location>
        <begin position="110"/>
        <end position="130"/>
    </location>
</feature>
<feature type="compositionally biased region" description="Pro residues" evidence="7">
    <location>
        <begin position="545"/>
        <end position="559"/>
    </location>
</feature>
<evidence type="ECO:0000256" key="1">
    <source>
        <dbReference type="ARBA" id="ARBA00004123"/>
    </source>
</evidence>
<keyword evidence="11" id="KW-1185">Reference proteome</keyword>
<feature type="domain" description="SURP motif" evidence="9">
    <location>
        <begin position="31"/>
        <end position="73"/>
    </location>
</feature>
<sequence>MVETQATATSNGTDSTTENLVIYPPPEIRKIIDKTAAFVGKAGKVLEDRVRESEKGNPKFSFLSPNDPYHAYYVMKLNDVATKKPADKSDKDSSSSQPKKDQTDKENKKSGNQADTNEEASGSSTQNNNGEPAMPPPFDHIFPMPSISAEDLDVIRLTAQFVARNGRQFLISLSQREKRNCQFDFLHPTHSLFPYFTRLMDAYTKVLAPDSKTIDQLSENVKNKAQIIDSIKQRAEWEAYTEAKRKLHKEQEDERQRLYQSIDWHDFVVVGTVEFVEEDEKAELALPLRLQDLKNMSLTQKGSMISGTGGPAPTAIPSGRLAGRSRPDESKARATTVEQQEADDDVDMDEADDMDMEDAESGDDETHTQPSGKKQKEQPIHIPANVGAVKIRKDYVPKLLGTTRKTTTQVCPLCRQAIPDSQFDEHIRIELLDPRWKEQKDLVESRMRENNTVRDETNVARYLKQMMAHRSDIYDGQNKDGDNQDPTAIGAKPKKIVAWDGFSSTADETLRKAKMNMSIEDQIATIHRNKGLITNSSGGMIGPHVPVPQPPPGPPPPPSIQEAPGMVPVPGMTINGPLPLYPAPMQSSLQGATSVPIPPPGITTTAPVAPATPEPNLIQPPSGSGIKREASDGGSQQADAKRPKEDSQTKDLIPATKWAERYPGPIDLIVQVPNIPEQTKWKLQGQTLTFTSIGLDTTISDIKDMIHQKVDMPVGKQKLTLIMNNESEHPSHNTVAKNQATLADYNFMSKDKLALGIKERGGRR</sequence>
<keyword evidence="3" id="KW-0747">Spliceosome</keyword>
<dbReference type="GO" id="GO:0005686">
    <property type="term" value="C:U2 snRNP"/>
    <property type="evidence" value="ECO:0007669"/>
    <property type="project" value="UniProtKB-ARBA"/>
</dbReference>
<dbReference type="Pfam" id="PF01805">
    <property type="entry name" value="Surp"/>
    <property type="match status" value="2"/>
</dbReference>
<dbReference type="InterPro" id="IPR000061">
    <property type="entry name" value="Surp"/>
</dbReference>
<dbReference type="Gene3D" id="3.10.20.90">
    <property type="entry name" value="Phosphatidylinositol 3-kinase Catalytic Subunit, Chain A, domain 1"/>
    <property type="match status" value="1"/>
</dbReference>
<feature type="region of interest" description="Disordered" evidence="7">
    <location>
        <begin position="583"/>
        <end position="654"/>
    </location>
</feature>
<dbReference type="SUPFAM" id="SSF109905">
    <property type="entry name" value="Surp module (SWAP domain)"/>
    <property type="match status" value="2"/>
</dbReference>
<dbReference type="GO" id="GO:0071013">
    <property type="term" value="C:catalytic step 2 spliceosome"/>
    <property type="evidence" value="ECO:0007669"/>
    <property type="project" value="TreeGrafter"/>
</dbReference>
<evidence type="ECO:0000256" key="6">
    <source>
        <dbReference type="ARBA" id="ARBA00023242"/>
    </source>
</evidence>
<accession>A0A9W8DRI8</accession>
<dbReference type="SUPFAM" id="SSF54236">
    <property type="entry name" value="Ubiquitin-like"/>
    <property type="match status" value="1"/>
</dbReference>
<dbReference type="GO" id="GO:0071004">
    <property type="term" value="C:U2-type prespliceosome"/>
    <property type="evidence" value="ECO:0007669"/>
    <property type="project" value="TreeGrafter"/>
</dbReference>
<evidence type="ECO:0000256" key="3">
    <source>
        <dbReference type="ARBA" id="ARBA00022728"/>
    </source>
</evidence>
<feature type="compositionally biased region" description="Polar residues" evidence="7">
    <location>
        <begin position="1"/>
        <end position="19"/>
    </location>
</feature>
<dbReference type="GO" id="GO:0045292">
    <property type="term" value="P:mRNA cis splicing, via spliceosome"/>
    <property type="evidence" value="ECO:0007669"/>
    <property type="project" value="InterPro"/>
</dbReference>
<feature type="region of interest" description="Disordered" evidence="7">
    <location>
        <begin position="83"/>
        <end position="142"/>
    </location>
</feature>
<evidence type="ECO:0000256" key="5">
    <source>
        <dbReference type="ARBA" id="ARBA00023187"/>
    </source>
</evidence>
<dbReference type="GO" id="GO:0003723">
    <property type="term" value="F:RNA binding"/>
    <property type="evidence" value="ECO:0007669"/>
    <property type="project" value="InterPro"/>
</dbReference>
<feature type="domain" description="SURP motif" evidence="9">
    <location>
        <begin position="154"/>
        <end position="196"/>
    </location>
</feature>
<dbReference type="PANTHER" id="PTHR15316:SF1">
    <property type="entry name" value="SPLICING FACTOR 3A SUBUNIT 1"/>
    <property type="match status" value="1"/>
</dbReference>
<keyword evidence="5" id="KW-0508">mRNA splicing</keyword>
<dbReference type="PROSITE" id="PS50128">
    <property type="entry name" value="SURP"/>
    <property type="match status" value="2"/>
</dbReference>
<dbReference type="FunFam" id="1.10.10.790:FF:000002">
    <property type="entry name" value="Splicing factor 3A subunit 1"/>
    <property type="match status" value="1"/>
</dbReference>
<dbReference type="InterPro" id="IPR045146">
    <property type="entry name" value="SF3A1"/>
</dbReference>
<dbReference type="PANTHER" id="PTHR15316">
    <property type="entry name" value="SPLICEOSOME ASSOCIATED PROTEIN 114/SWAP SPLICING FACTOR-RELATED"/>
    <property type="match status" value="1"/>
</dbReference>
<dbReference type="AlphaFoldDB" id="A0A9W8DRI8"/>
<evidence type="ECO:0000313" key="11">
    <source>
        <dbReference type="Proteomes" id="UP001150538"/>
    </source>
</evidence>
<reference evidence="10" key="1">
    <citation type="submission" date="2022-07" db="EMBL/GenBank/DDBJ databases">
        <title>Phylogenomic reconstructions and comparative analyses of Kickxellomycotina fungi.</title>
        <authorList>
            <person name="Reynolds N.K."/>
            <person name="Stajich J.E."/>
            <person name="Barry K."/>
            <person name="Grigoriev I.V."/>
            <person name="Crous P."/>
            <person name="Smith M.E."/>
        </authorList>
    </citation>
    <scope>NUCLEOTIDE SEQUENCE</scope>
    <source>
        <strain evidence="10">NBRC 100468</strain>
    </source>
</reference>
<dbReference type="OrthoDB" id="447637at2759"/>
<comment type="subcellular location">
    <subcellularLocation>
        <location evidence="1">Nucleus</location>
    </subcellularLocation>
</comment>
<dbReference type="InterPro" id="IPR022030">
    <property type="entry name" value="SF3A1_dom"/>
</dbReference>
<dbReference type="InterPro" id="IPR035967">
    <property type="entry name" value="SWAP/Surp_sf"/>
</dbReference>
<dbReference type="CDD" id="cd01800">
    <property type="entry name" value="Ubl_SF3a120"/>
    <property type="match status" value="1"/>
</dbReference>
<feature type="compositionally biased region" description="Acidic residues" evidence="7">
    <location>
        <begin position="340"/>
        <end position="363"/>
    </location>
</feature>
<protein>
    <submittedName>
        <fullName evidence="10">SF3a splicing factor complex subunit</fullName>
    </submittedName>
</protein>
<evidence type="ECO:0000256" key="7">
    <source>
        <dbReference type="SAM" id="MobiDB-lite"/>
    </source>
</evidence>
<dbReference type="FunFam" id="1.10.10.790:FF:000001">
    <property type="entry name" value="Splicing factor 3a, subunit 1"/>
    <property type="match status" value="1"/>
</dbReference>
<keyword evidence="6" id="KW-0539">Nucleus</keyword>
<feature type="compositionally biased region" description="Low complexity" evidence="7">
    <location>
        <begin position="602"/>
        <end position="615"/>
    </location>
</feature>
<dbReference type="Proteomes" id="UP001150538">
    <property type="component" value="Unassembled WGS sequence"/>
</dbReference>
<keyword evidence="2" id="KW-0507">mRNA processing</keyword>
<feature type="region of interest" description="Disordered" evidence="7">
    <location>
        <begin position="301"/>
        <end position="382"/>
    </location>
</feature>
<evidence type="ECO:0000256" key="2">
    <source>
        <dbReference type="ARBA" id="ARBA00022664"/>
    </source>
</evidence>
<dbReference type="Pfam" id="PF12230">
    <property type="entry name" value="PRP21_like_P"/>
    <property type="match status" value="1"/>
</dbReference>
<proteinExistence type="predicted"/>
<evidence type="ECO:0000259" key="8">
    <source>
        <dbReference type="PROSITE" id="PS50053"/>
    </source>
</evidence>